<dbReference type="EMBL" id="JASWJB010000228">
    <property type="protein sequence ID" value="KAK2593111.1"/>
    <property type="molecule type" value="Genomic_DNA"/>
</dbReference>
<evidence type="ECO:0000259" key="10">
    <source>
        <dbReference type="Pfam" id="PF05572"/>
    </source>
</evidence>
<protein>
    <recommendedName>
        <fullName evidence="10">Peptidase M43 pregnancy-associated plasma-A domain-containing protein</fullName>
    </recommendedName>
</protein>
<dbReference type="GO" id="GO:0046872">
    <property type="term" value="F:metal ion binding"/>
    <property type="evidence" value="ECO:0007669"/>
    <property type="project" value="UniProtKB-KW"/>
</dbReference>
<accession>A0AAJ0FQI1</accession>
<dbReference type="PANTHER" id="PTHR47466">
    <property type="match status" value="1"/>
</dbReference>
<evidence type="ECO:0000256" key="6">
    <source>
        <dbReference type="ARBA" id="ARBA00022801"/>
    </source>
</evidence>
<keyword evidence="4" id="KW-0479">Metal-binding</keyword>
<dbReference type="InterPro" id="IPR008754">
    <property type="entry name" value="Peptidase_M43"/>
</dbReference>
<keyword evidence="8" id="KW-0482">Metalloprotease</keyword>
<evidence type="ECO:0000256" key="4">
    <source>
        <dbReference type="ARBA" id="ARBA00022723"/>
    </source>
</evidence>
<comment type="caution">
    <text evidence="11">The sequence shown here is derived from an EMBL/GenBank/DDBJ whole genome shotgun (WGS) entry which is preliminary data.</text>
</comment>
<keyword evidence="9" id="KW-1015">Disulfide bond</keyword>
<evidence type="ECO:0000256" key="8">
    <source>
        <dbReference type="ARBA" id="ARBA00023049"/>
    </source>
</evidence>
<evidence type="ECO:0000256" key="3">
    <source>
        <dbReference type="ARBA" id="ARBA00022670"/>
    </source>
</evidence>
<dbReference type="AlphaFoldDB" id="A0AAJ0FQI1"/>
<dbReference type="GO" id="GO:0006508">
    <property type="term" value="P:proteolysis"/>
    <property type="evidence" value="ECO:0007669"/>
    <property type="project" value="UniProtKB-KW"/>
</dbReference>
<dbReference type="Gene3D" id="3.40.390.10">
    <property type="entry name" value="Collagenase (Catalytic Domain)"/>
    <property type="match status" value="1"/>
</dbReference>
<keyword evidence="6" id="KW-0378">Hydrolase</keyword>
<dbReference type="GO" id="GO:0008237">
    <property type="term" value="F:metallopeptidase activity"/>
    <property type="evidence" value="ECO:0007669"/>
    <property type="project" value="UniProtKB-KW"/>
</dbReference>
<keyword evidence="3" id="KW-0645">Protease</keyword>
<reference evidence="11" key="1">
    <citation type="submission" date="2023-06" db="EMBL/GenBank/DDBJ databases">
        <title>Conoideocrella luteorostrata (Hypocreales: Clavicipitaceae), a potential biocontrol fungus for elongate hemlock scale in United States Christmas tree production areas.</title>
        <authorList>
            <person name="Barrett H."/>
            <person name="Lovett B."/>
            <person name="Macias A.M."/>
            <person name="Stajich J.E."/>
            <person name="Kasson M.T."/>
        </authorList>
    </citation>
    <scope>NUCLEOTIDE SEQUENCE</scope>
    <source>
        <strain evidence="11">ARSEF 14590</strain>
    </source>
</reference>
<dbReference type="SUPFAM" id="SSF55486">
    <property type="entry name" value="Metalloproteases ('zincins'), catalytic domain"/>
    <property type="match status" value="1"/>
</dbReference>
<keyword evidence="5" id="KW-0732">Signal</keyword>
<dbReference type="InterPro" id="IPR024079">
    <property type="entry name" value="MetalloPept_cat_dom_sf"/>
</dbReference>
<evidence type="ECO:0000256" key="7">
    <source>
        <dbReference type="ARBA" id="ARBA00022833"/>
    </source>
</evidence>
<evidence type="ECO:0000313" key="12">
    <source>
        <dbReference type="Proteomes" id="UP001251528"/>
    </source>
</evidence>
<dbReference type="Proteomes" id="UP001251528">
    <property type="component" value="Unassembled WGS sequence"/>
</dbReference>
<organism evidence="11 12">
    <name type="scientific">Conoideocrella luteorostrata</name>
    <dbReference type="NCBI Taxonomy" id="1105319"/>
    <lineage>
        <taxon>Eukaryota</taxon>
        <taxon>Fungi</taxon>
        <taxon>Dikarya</taxon>
        <taxon>Ascomycota</taxon>
        <taxon>Pezizomycotina</taxon>
        <taxon>Sordariomycetes</taxon>
        <taxon>Hypocreomycetidae</taxon>
        <taxon>Hypocreales</taxon>
        <taxon>Clavicipitaceae</taxon>
        <taxon>Conoideocrella</taxon>
    </lineage>
</organism>
<dbReference type="PANTHER" id="PTHR47466:SF1">
    <property type="entry name" value="METALLOPROTEASE MEP1 (AFU_ORTHOLOGUE AFUA_1G07730)-RELATED"/>
    <property type="match status" value="1"/>
</dbReference>
<keyword evidence="7" id="KW-0862">Zinc</keyword>
<evidence type="ECO:0000256" key="5">
    <source>
        <dbReference type="ARBA" id="ARBA00022729"/>
    </source>
</evidence>
<comment type="similarity">
    <text evidence="2">Belongs to the peptidase M43B family.</text>
</comment>
<comment type="function">
    <text evidence="1">Secreted metalloproteinase that allows assimilation of proteinaceous substrates.</text>
</comment>
<keyword evidence="12" id="KW-1185">Reference proteome</keyword>
<proteinExistence type="inferred from homology"/>
<name>A0AAJ0FQI1_9HYPO</name>
<evidence type="ECO:0000256" key="9">
    <source>
        <dbReference type="ARBA" id="ARBA00023157"/>
    </source>
</evidence>
<dbReference type="Pfam" id="PF05572">
    <property type="entry name" value="Peptidase_M43"/>
    <property type="match status" value="1"/>
</dbReference>
<evidence type="ECO:0000256" key="2">
    <source>
        <dbReference type="ARBA" id="ARBA00008721"/>
    </source>
</evidence>
<gene>
    <name evidence="11" type="ORF">QQS21_009201</name>
</gene>
<sequence length="197" mass="22174">MEDNNSSQYNENVFTNQINMLNNNFRSSHFSFTLKKPPSYVKNSSWLSLDQNELSMKQALHTGNESTLNLYYGLSLSGDAVGRARYPDGLKNPNGLQLDGCLLHLITLKDYLTTLTHEVGHWLGLMHTFQGDDCDGPGDFIADTPAEYRPERHRYTCDAPSDTCPDQDGYDPVENYMSYSSEYETLPLQTGVIANTV</sequence>
<evidence type="ECO:0000256" key="1">
    <source>
        <dbReference type="ARBA" id="ARBA00003174"/>
    </source>
</evidence>
<evidence type="ECO:0000313" key="11">
    <source>
        <dbReference type="EMBL" id="KAK2593111.1"/>
    </source>
</evidence>
<feature type="domain" description="Peptidase M43 pregnancy-associated plasma-A" evidence="10">
    <location>
        <begin position="79"/>
        <end position="184"/>
    </location>
</feature>